<sequence length="205" mass="23423">MSSGGRGVLIPVFAAHGARTFEEGQEHPFEEELQQFDEYKASGPLPCIFCFVPIIANFPLPCIFSRVMYNANMDKSGRVAFGDVSNTCDSRNQRPSHQTPQADDPKELKKQCERERYASMSAEQKFNKIEKQRTSMMSDEKRIELNKKRHERYKRKKYQSGCVENAPKQAHNVNPSIDQTGGVEYIPEQAQNVTPSIGRNILCFW</sequence>
<comment type="caution">
    <text evidence="2">The sequence shown here is derived from an EMBL/GenBank/DDBJ whole genome shotgun (WGS) entry which is preliminary data.</text>
</comment>
<protein>
    <submittedName>
        <fullName evidence="2">Serine/arginine repetitive matrix protein 1-like</fullName>
    </submittedName>
</protein>
<dbReference type="AlphaFoldDB" id="A0A3L6RZG7"/>
<evidence type="ECO:0000313" key="3">
    <source>
        <dbReference type="Proteomes" id="UP000275267"/>
    </source>
</evidence>
<feature type="region of interest" description="Disordered" evidence="1">
    <location>
        <begin position="86"/>
        <end position="109"/>
    </location>
</feature>
<organism evidence="2 3">
    <name type="scientific">Panicum miliaceum</name>
    <name type="common">Proso millet</name>
    <name type="synonym">Broomcorn millet</name>
    <dbReference type="NCBI Taxonomy" id="4540"/>
    <lineage>
        <taxon>Eukaryota</taxon>
        <taxon>Viridiplantae</taxon>
        <taxon>Streptophyta</taxon>
        <taxon>Embryophyta</taxon>
        <taxon>Tracheophyta</taxon>
        <taxon>Spermatophyta</taxon>
        <taxon>Magnoliopsida</taxon>
        <taxon>Liliopsida</taxon>
        <taxon>Poales</taxon>
        <taxon>Poaceae</taxon>
        <taxon>PACMAD clade</taxon>
        <taxon>Panicoideae</taxon>
        <taxon>Panicodae</taxon>
        <taxon>Paniceae</taxon>
        <taxon>Panicinae</taxon>
        <taxon>Panicum</taxon>
        <taxon>Panicum sect. Panicum</taxon>
    </lineage>
</organism>
<dbReference type="Proteomes" id="UP000275267">
    <property type="component" value="Unassembled WGS sequence"/>
</dbReference>
<reference evidence="3" key="1">
    <citation type="journal article" date="2019" name="Nat. Commun.">
        <title>The genome of broomcorn millet.</title>
        <authorList>
            <person name="Zou C."/>
            <person name="Miki D."/>
            <person name="Li D."/>
            <person name="Tang Q."/>
            <person name="Xiao L."/>
            <person name="Rajput S."/>
            <person name="Deng P."/>
            <person name="Jia W."/>
            <person name="Huang R."/>
            <person name="Zhang M."/>
            <person name="Sun Y."/>
            <person name="Hu J."/>
            <person name="Fu X."/>
            <person name="Schnable P.S."/>
            <person name="Li F."/>
            <person name="Zhang H."/>
            <person name="Feng B."/>
            <person name="Zhu X."/>
            <person name="Liu R."/>
            <person name="Schnable J.C."/>
            <person name="Zhu J.-K."/>
            <person name="Zhang H."/>
        </authorList>
    </citation>
    <scope>NUCLEOTIDE SEQUENCE [LARGE SCALE GENOMIC DNA]</scope>
</reference>
<feature type="compositionally biased region" description="Polar residues" evidence="1">
    <location>
        <begin position="86"/>
        <end position="101"/>
    </location>
</feature>
<evidence type="ECO:0000256" key="1">
    <source>
        <dbReference type="SAM" id="MobiDB-lite"/>
    </source>
</evidence>
<keyword evidence="3" id="KW-1185">Reference proteome</keyword>
<evidence type="ECO:0000313" key="2">
    <source>
        <dbReference type="EMBL" id="RLN12025.1"/>
    </source>
</evidence>
<accession>A0A3L6RZG7</accession>
<gene>
    <name evidence="2" type="ORF">C2845_PM09G07820</name>
</gene>
<proteinExistence type="predicted"/>
<dbReference type="EMBL" id="PQIB02000006">
    <property type="protein sequence ID" value="RLN12025.1"/>
    <property type="molecule type" value="Genomic_DNA"/>
</dbReference>
<name>A0A3L6RZG7_PANMI</name>